<reference evidence="1 2" key="1">
    <citation type="journal article" date="2019" name="Nat. Ecol. Evol.">
        <title>Megaphylogeny resolves global patterns of mushroom evolution.</title>
        <authorList>
            <person name="Varga T."/>
            <person name="Krizsan K."/>
            <person name="Foldi C."/>
            <person name="Dima B."/>
            <person name="Sanchez-Garcia M."/>
            <person name="Sanchez-Ramirez S."/>
            <person name="Szollosi G.J."/>
            <person name="Szarkandi J.G."/>
            <person name="Papp V."/>
            <person name="Albert L."/>
            <person name="Andreopoulos W."/>
            <person name="Angelini C."/>
            <person name="Antonin V."/>
            <person name="Barry K.W."/>
            <person name="Bougher N.L."/>
            <person name="Buchanan P."/>
            <person name="Buyck B."/>
            <person name="Bense V."/>
            <person name="Catcheside P."/>
            <person name="Chovatia M."/>
            <person name="Cooper J."/>
            <person name="Damon W."/>
            <person name="Desjardin D."/>
            <person name="Finy P."/>
            <person name="Geml J."/>
            <person name="Haridas S."/>
            <person name="Hughes K."/>
            <person name="Justo A."/>
            <person name="Karasinski D."/>
            <person name="Kautmanova I."/>
            <person name="Kiss B."/>
            <person name="Kocsube S."/>
            <person name="Kotiranta H."/>
            <person name="LaButti K.M."/>
            <person name="Lechner B.E."/>
            <person name="Liimatainen K."/>
            <person name="Lipzen A."/>
            <person name="Lukacs Z."/>
            <person name="Mihaltcheva S."/>
            <person name="Morgado L.N."/>
            <person name="Niskanen T."/>
            <person name="Noordeloos M.E."/>
            <person name="Ohm R.A."/>
            <person name="Ortiz-Santana B."/>
            <person name="Ovrebo C."/>
            <person name="Racz N."/>
            <person name="Riley R."/>
            <person name="Savchenko A."/>
            <person name="Shiryaev A."/>
            <person name="Soop K."/>
            <person name="Spirin V."/>
            <person name="Szebenyi C."/>
            <person name="Tomsovsky M."/>
            <person name="Tulloss R.E."/>
            <person name="Uehling J."/>
            <person name="Grigoriev I.V."/>
            <person name="Vagvolgyi C."/>
            <person name="Papp T."/>
            <person name="Martin F.M."/>
            <person name="Miettinen O."/>
            <person name="Hibbett D.S."/>
            <person name="Nagy L.G."/>
        </authorList>
    </citation>
    <scope>NUCLEOTIDE SEQUENCE [LARGE SCALE GENOMIC DNA]</scope>
    <source>
        <strain evidence="1 2">CBS 962.96</strain>
    </source>
</reference>
<protein>
    <submittedName>
        <fullName evidence="1">Uncharacterized protein</fullName>
    </submittedName>
</protein>
<keyword evidence="2" id="KW-1185">Reference proteome</keyword>
<gene>
    <name evidence="1" type="ORF">K435DRAFT_90204</name>
</gene>
<evidence type="ECO:0000313" key="2">
    <source>
        <dbReference type="Proteomes" id="UP000297245"/>
    </source>
</evidence>
<accession>A0A4V4HB03</accession>
<proteinExistence type="predicted"/>
<dbReference type="AlphaFoldDB" id="A0A4V4HB03"/>
<name>A0A4V4HB03_DENBC</name>
<dbReference type="Proteomes" id="UP000297245">
    <property type="component" value="Unassembled WGS sequence"/>
</dbReference>
<dbReference type="EMBL" id="ML180420">
    <property type="protein sequence ID" value="THU77495.1"/>
    <property type="molecule type" value="Genomic_DNA"/>
</dbReference>
<sequence length="225" mass="26230">MLASDHSQSFSLFTSSRNSGVEEYPVPELIKSLIRYAGVEICSPTFLQFTLSPYEFISMARDIRDEINRLVSKLDSSTSEEDVWNDFDRYTGLIDPTEDALLNFLEIVERESRWLSLNDDGAFASMENYQSWIEQWVDRRMGLYRFLSRLVDQNKKLSEDYINSFLRQNTKAFMQDLYRRMEVALQDMKKNGKEIPPEASKTLTSLRRMIEEFGSHPFNGPIADV</sequence>
<dbReference type="OrthoDB" id="2953592at2759"/>
<evidence type="ECO:0000313" key="1">
    <source>
        <dbReference type="EMBL" id="THU77495.1"/>
    </source>
</evidence>
<organism evidence="1 2">
    <name type="scientific">Dendrothele bispora (strain CBS 962.96)</name>
    <dbReference type="NCBI Taxonomy" id="1314807"/>
    <lineage>
        <taxon>Eukaryota</taxon>
        <taxon>Fungi</taxon>
        <taxon>Dikarya</taxon>
        <taxon>Basidiomycota</taxon>
        <taxon>Agaricomycotina</taxon>
        <taxon>Agaricomycetes</taxon>
        <taxon>Agaricomycetidae</taxon>
        <taxon>Agaricales</taxon>
        <taxon>Agaricales incertae sedis</taxon>
        <taxon>Dendrothele</taxon>
    </lineage>
</organism>